<feature type="region of interest" description="Disordered" evidence="4">
    <location>
        <begin position="1"/>
        <end position="26"/>
    </location>
</feature>
<reference evidence="5 6" key="1">
    <citation type="journal article" date="2019" name="New Phytol.">
        <title>Comparative genomics reveals unique wood-decay strategies and fruiting body development in the Schizophyllaceae.</title>
        <authorList>
            <person name="Almasi E."/>
            <person name="Sahu N."/>
            <person name="Krizsan K."/>
            <person name="Balint B."/>
            <person name="Kovacs G.M."/>
            <person name="Kiss B."/>
            <person name="Cseklye J."/>
            <person name="Drula E."/>
            <person name="Henrissat B."/>
            <person name="Nagy I."/>
            <person name="Chovatia M."/>
            <person name="Adam C."/>
            <person name="LaButti K."/>
            <person name="Lipzen A."/>
            <person name="Riley R."/>
            <person name="Grigoriev I.V."/>
            <person name="Nagy L.G."/>
        </authorList>
    </citation>
    <scope>NUCLEOTIDE SEQUENCE [LARGE SCALE GENOMIC DNA]</scope>
    <source>
        <strain evidence="5 6">NL-1724</strain>
    </source>
</reference>
<evidence type="ECO:0000256" key="1">
    <source>
        <dbReference type="ARBA" id="ARBA00022723"/>
    </source>
</evidence>
<dbReference type="Gene3D" id="3.30.60.90">
    <property type="match status" value="1"/>
</dbReference>
<evidence type="ECO:0000313" key="5">
    <source>
        <dbReference type="EMBL" id="TRM57527.1"/>
    </source>
</evidence>
<dbReference type="InterPro" id="IPR018247">
    <property type="entry name" value="EF_Hand_1_Ca_BS"/>
</dbReference>
<evidence type="ECO:0000256" key="3">
    <source>
        <dbReference type="ARBA" id="ARBA00022833"/>
    </source>
</evidence>
<dbReference type="OrthoDB" id="2122982at2759"/>
<accession>A0A550BYC3</accession>
<dbReference type="STRING" id="97359.A0A550BYC3"/>
<dbReference type="SUPFAM" id="SSF57850">
    <property type="entry name" value="RING/U-box"/>
    <property type="match status" value="1"/>
</dbReference>
<keyword evidence="6" id="KW-1185">Reference proteome</keyword>
<dbReference type="EMBL" id="VDMD01000046">
    <property type="protein sequence ID" value="TRM57527.1"/>
    <property type="molecule type" value="Genomic_DNA"/>
</dbReference>
<keyword evidence="3" id="KW-0862">Zinc</keyword>
<organism evidence="5 6">
    <name type="scientific">Schizophyllum amplum</name>
    <dbReference type="NCBI Taxonomy" id="97359"/>
    <lineage>
        <taxon>Eukaryota</taxon>
        <taxon>Fungi</taxon>
        <taxon>Dikarya</taxon>
        <taxon>Basidiomycota</taxon>
        <taxon>Agaricomycotina</taxon>
        <taxon>Agaricomycetes</taxon>
        <taxon>Agaricomycetidae</taxon>
        <taxon>Agaricales</taxon>
        <taxon>Schizophyllaceae</taxon>
        <taxon>Schizophyllum</taxon>
    </lineage>
</organism>
<dbReference type="PROSITE" id="PS00018">
    <property type="entry name" value="EF_HAND_1"/>
    <property type="match status" value="1"/>
</dbReference>
<dbReference type="GO" id="GO:0008270">
    <property type="term" value="F:zinc ion binding"/>
    <property type="evidence" value="ECO:0007669"/>
    <property type="project" value="UniProtKB-KW"/>
</dbReference>
<evidence type="ECO:0000256" key="4">
    <source>
        <dbReference type="SAM" id="MobiDB-lite"/>
    </source>
</evidence>
<dbReference type="Proteomes" id="UP000320762">
    <property type="component" value="Unassembled WGS sequence"/>
</dbReference>
<dbReference type="AlphaFoldDB" id="A0A550BYC3"/>
<sequence>MSRPTLRVDQPAPEMSPGMTVASRKASSKDATAYEDMLHVLLERAQQRCKNSAQKSSLQRKFEEVEDRVIVKAPAASLADSDAAKQIYSNITERISQFAGHSAGLMKILDEISNIHPFVRVAVVAFEFAVKLELKRKDNNAKVMSLYVQMGDMLSALIPLQHVRDTEDIGKDKMVVQNTLSPLMLQIADDIIDCGNACDAYTKKRAVAKVLKSYIYEQRLAEYGDLFAKHHKSLCLAIDVNTTMGIAELKGMVSAVDINVNILLALFKDLTLPSERDLAQRVKQYGGYEACLKDDNHLEELVRMEARSQQGSAGGGGKRQSRGASDELNLVYNMKKDLQEELKESLDSNLQHYLNKLDASKEDIIGAVRAQMHGESAWVVSQVAIMQTRGAHEHVVEEDIVHLWKDMHWRNSVKSHHFTLALRDHLIEKYRGGPGHGNIHSAQYSASEPPSRASVVSHTQRAVPSEDLGIAVAEKLLMAPKRDVDDDQWAINAFSMLTVQPISEAFDDDGTGFITTREVNLFTLSRPKGWSLLRWLLYWGEGWYESLSNYQHKILCVMQEMFSTLSDLHPANRGVVDYYLDNTAFKRVELLLRGLNTSRSIAHESVIGRLREYTRTVEDRLQKRLEKVGYDIDATNTLEVVKGRGRIERYLFPLLYLLLRHHLDIIKLGRVSGHMLNGTALTAASQSLYQLTAAVDERVTKLTAIMRQSRTDPGTRMTTYAFGMFQYIDADEYHFLENHVMDNLLQYQYLDEDEDEDKCIDSVADDPVLQKAIIPRDLELSVDFTSWTAASADTGASGTWTGICTYNGGIHFGWMSGLINISLNLNDDGIVTGTGRCALADCTVDGTYETDEMGLTTLQLSIVFEAAPGVSPTASCTLSYAGEYLDGTTTLSGSWTNVPGDVMADAFQLVRTPVDVYRFRHCIDSEGRSSPTLWRFAREAVLHRVRRQKLCKEYVFQHLLDWVVYVDLHVRALVSRRAVLFTALFAPVAFSPAEEANLKRLHASVSPEHARFLLGVAFRPWQLHVHMNAVCDGCSRLIVTERYMCLQCTRDDLKNQIDLCATCRDQTPMNGIFTHKSSHTLIRLSFFLHVPFKKIVYDDARAALERVIRIRNGLGGFTLRSSDVTTASSTDSLGKLLPECVACSKSVTLPCWYCSSCHADSRPPKDVFTCEDCRSWKHDPHHVWILIKEESLRPEVSTVEMLLEALADQQKEMSDRMEMLERKLGMVDGMETVARKLDMLLAGQQNE</sequence>
<proteinExistence type="predicted"/>
<evidence type="ECO:0008006" key="7">
    <source>
        <dbReference type="Google" id="ProtNLM"/>
    </source>
</evidence>
<evidence type="ECO:0000313" key="6">
    <source>
        <dbReference type="Proteomes" id="UP000320762"/>
    </source>
</evidence>
<gene>
    <name evidence="5" type="ORF">BD626DRAFT_209935</name>
</gene>
<keyword evidence="2" id="KW-0863">Zinc-finger</keyword>
<evidence type="ECO:0000256" key="2">
    <source>
        <dbReference type="ARBA" id="ARBA00022771"/>
    </source>
</evidence>
<comment type="caution">
    <text evidence="5">The sequence shown here is derived from an EMBL/GenBank/DDBJ whole genome shotgun (WGS) entry which is preliminary data.</text>
</comment>
<protein>
    <recommendedName>
        <fullName evidence="7">ZZ-type domain-containing protein</fullName>
    </recommendedName>
</protein>
<keyword evidence="1" id="KW-0479">Metal-binding</keyword>
<name>A0A550BYC3_9AGAR</name>
<dbReference type="InterPro" id="IPR043145">
    <property type="entry name" value="Znf_ZZ_sf"/>
</dbReference>